<evidence type="ECO:0000256" key="1">
    <source>
        <dbReference type="SAM" id="MobiDB-lite"/>
    </source>
</evidence>
<accession>A0AAD8WX35</accession>
<feature type="compositionally biased region" description="Low complexity" evidence="1">
    <location>
        <begin position="79"/>
        <end position="102"/>
    </location>
</feature>
<feature type="compositionally biased region" description="Polar residues" evidence="1">
    <location>
        <begin position="1"/>
        <end position="12"/>
    </location>
</feature>
<dbReference type="Proteomes" id="UP001231189">
    <property type="component" value="Unassembled WGS sequence"/>
</dbReference>
<comment type="caution">
    <text evidence="2">The sequence shown here is derived from an EMBL/GenBank/DDBJ whole genome shotgun (WGS) entry which is preliminary data.</text>
</comment>
<feature type="region of interest" description="Disordered" evidence="1">
    <location>
        <begin position="1"/>
        <end position="108"/>
    </location>
</feature>
<evidence type="ECO:0000313" key="3">
    <source>
        <dbReference type="Proteomes" id="UP001231189"/>
    </source>
</evidence>
<protein>
    <submittedName>
        <fullName evidence="2">Uncharacterized protein</fullName>
    </submittedName>
</protein>
<proteinExistence type="predicted"/>
<organism evidence="2 3">
    <name type="scientific">Lolium multiflorum</name>
    <name type="common">Italian ryegrass</name>
    <name type="synonym">Lolium perenne subsp. multiflorum</name>
    <dbReference type="NCBI Taxonomy" id="4521"/>
    <lineage>
        <taxon>Eukaryota</taxon>
        <taxon>Viridiplantae</taxon>
        <taxon>Streptophyta</taxon>
        <taxon>Embryophyta</taxon>
        <taxon>Tracheophyta</taxon>
        <taxon>Spermatophyta</taxon>
        <taxon>Magnoliopsida</taxon>
        <taxon>Liliopsida</taxon>
        <taxon>Poales</taxon>
        <taxon>Poaceae</taxon>
        <taxon>BOP clade</taxon>
        <taxon>Pooideae</taxon>
        <taxon>Poodae</taxon>
        <taxon>Poeae</taxon>
        <taxon>Poeae Chloroplast Group 2 (Poeae type)</taxon>
        <taxon>Loliodinae</taxon>
        <taxon>Loliinae</taxon>
        <taxon>Lolium</taxon>
    </lineage>
</organism>
<sequence length="261" mass="27516">MGAAAPSTTQWTGAGGAPSMSAQQWSPFTPDRWRRLPPARSRRRNPRASPPARGDGVFYRGCTPFTPSPMASPRGFTLSPRSSPRAAASGSGSTASSSSGSRGYDDEAAAAAATEHRLRMARFALQYQDAVNRYHLCVSQLAHAAREADALRLQNASLRGANNDLAGRVVMLGGNRGPAIALAGQLRRLHLGPMQPMPGAPTMLPMPCPASPGPPMLLPMARPGFPVPPMLPIPRPASHGPPMLPMARPASPPATRLTWGR</sequence>
<keyword evidence="3" id="KW-1185">Reference proteome</keyword>
<name>A0AAD8WX35_LOLMU</name>
<dbReference type="EMBL" id="JAUUTY010000002">
    <property type="protein sequence ID" value="KAK1684182.1"/>
    <property type="molecule type" value="Genomic_DNA"/>
</dbReference>
<feature type="compositionally biased region" description="Basic residues" evidence="1">
    <location>
        <begin position="35"/>
        <end position="46"/>
    </location>
</feature>
<reference evidence="2" key="1">
    <citation type="submission" date="2023-07" db="EMBL/GenBank/DDBJ databases">
        <title>A chromosome-level genome assembly of Lolium multiflorum.</title>
        <authorList>
            <person name="Chen Y."/>
            <person name="Copetti D."/>
            <person name="Kolliker R."/>
            <person name="Studer B."/>
        </authorList>
    </citation>
    <scope>NUCLEOTIDE SEQUENCE</scope>
    <source>
        <strain evidence="2">02402/16</strain>
        <tissue evidence="2">Leaf</tissue>
    </source>
</reference>
<gene>
    <name evidence="2" type="ORF">QYE76_045030</name>
</gene>
<dbReference type="AlphaFoldDB" id="A0AAD8WX35"/>
<evidence type="ECO:0000313" key="2">
    <source>
        <dbReference type="EMBL" id="KAK1684182.1"/>
    </source>
</evidence>